<dbReference type="PANTHER" id="PTHR11839">
    <property type="entry name" value="UDP/ADP-SUGAR PYROPHOSPHATASE"/>
    <property type="match status" value="1"/>
</dbReference>
<dbReference type="PROSITE" id="PS00893">
    <property type="entry name" value="NUDIX_BOX"/>
    <property type="match status" value="1"/>
</dbReference>
<dbReference type="EMBL" id="BMZH01000011">
    <property type="protein sequence ID" value="GHB00858.1"/>
    <property type="molecule type" value="Genomic_DNA"/>
</dbReference>
<comment type="catalytic activity">
    <reaction evidence="1">
        <text>GDP-alpha-D-mannose + H2O = alpha-D-mannose 1-phosphate + GMP + 2 H(+)</text>
        <dbReference type="Rhea" id="RHEA:27978"/>
        <dbReference type="ChEBI" id="CHEBI:15377"/>
        <dbReference type="ChEBI" id="CHEBI:15378"/>
        <dbReference type="ChEBI" id="CHEBI:57527"/>
        <dbReference type="ChEBI" id="CHEBI:58115"/>
        <dbReference type="ChEBI" id="CHEBI:58409"/>
    </reaction>
</comment>
<dbReference type="Pfam" id="PF00293">
    <property type="entry name" value="NUDIX"/>
    <property type="match status" value="1"/>
</dbReference>
<dbReference type="SUPFAM" id="SSF55811">
    <property type="entry name" value="Nudix"/>
    <property type="match status" value="1"/>
</dbReference>
<evidence type="ECO:0000256" key="3">
    <source>
        <dbReference type="ARBA" id="ARBA00007275"/>
    </source>
</evidence>
<dbReference type="GO" id="GO:0005829">
    <property type="term" value="C:cytosol"/>
    <property type="evidence" value="ECO:0007669"/>
    <property type="project" value="TreeGrafter"/>
</dbReference>
<comment type="cofactor">
    <cofactor evidence="2">
        <name>Mg(2+)</name>
        <dbReference type="ChEBI" id="CHEBI:18420"/>
    </cofactor>
</comment>
<evidence type="ECO:0000313" key="10">
    <source>
        <dbReference type="EMBL" id="GHB00858.1"/>
    </source>
</evidence>
<name>A0A8J3CTV0_9PROT</name>
<comment type="caution">
    <text evidence="10">The sequence shown here is derived from an EMBL/GenBank/DDBJ whole genome shotgun (WGS) entry which is preliminary data.</text>
</comment>
<dbReference type="Proteomes" id="UP000634004">
    <property type="component" value="Unassembled WGS sequence"/>
</dbReference>
<gene>
    <name evidence="10" type="ORF">GCM10009069_24700</name>
</gene>
<feature type="domain" description="Nudix hydrolase" evidence="9">
    <location>
        <begin position="48"/>
        <end position="179"/>
    </location>
</feature>
<keyword evidence="5 8" id="KW-0378">Hydrolase</keyword>
<dbReference type="RefSeq" id="WP_189498891.1">
    <property type="nucleotide sequence ID" value="NZ_BMZH01000011.1"/>
</dbReference>
<dbReference type="PROSITE" id="PS51462">
    <property type="entry name" value="NUDIX"/>
    <property type="match status" value="1"/>
</dbReference>
<organism evidence="10 11">
    <name type="scientific">Algimonas arctica</name>
    <dbReference type="NCBI Taxonomy" id="1479486"/>
    <lineage>
        <taxon>Bacteria</taxon>
        <taxon>Pseudomonadati</taxon>
        <taxon>Pseudomonadota</taxon>
        <taxon>Alphaproteobacteria</taxon>
        <taxon>Maricaulales</taxon>
        <taxon>Robiginitomaculaceae</taxon>
        <taxon>Algimonas</taxon>
    </lineage>
</organism>
<dbReference type="Gene3D" id="3.90.79.10">
    <property type="entry name" value="Nucleoside Triphosphate Pyrophosphohydrolase"/>
    <property type="match status" value="1"/>
</dbReference>
<evidence type="ECO:0000256" key="8">
    <source>
        <dbReference type="RuleBase" id="RU003476"/>
    </source>
</evidence>
<protein>
    <recommendedName>
        <fullName evidence="4">GDP-mannose pyrophosphatase</fullName>
    </recommendedName>
    <alternativeName>
        <fullName evidence="6">GDP-mannose hydrolase</fullName>
    </alternativeName>
    <alternativeName>
        <fullName evidence="7">GDPMK</fullName>
    </alternativeName>
</protein>
<keyword evidence="11" id="KW-1185">Reference proteome</keyword>
<evidence type="ECO:0000256" key="5">
    <source>
        <dbReference type="ARBA" id="ARBA00022801"/>
    </source>
</evidence>
<dbReference type="GO" id="GO:0016462">
    <property type="term" value="F:pyrophosphatase activity"/>
    <property type="evidence" value="ECO:0007669"/>
    <property type="project" value="UniProtKB-ARBA"/>
</dbReference>
<evidence type="ECO:0000256" key="7">
    <source>
        <dbReference type="ARBA" id="ARBA00032272"/>
    </source>
</evidence>
<comment type="similarity">
    <text evidence="3">Belongs to the Nudix hydrolase family. NudK subfamily.</text>
</comment>
<dbReference type="InterPro" id="IPR020476">
    <property type="entry name" value="Nudix_hydrolase"/>
</dbReference>
<evidence type="ECO:0000259" key="9">
    <source>
        <dbReference type="PROSITE" id="PS51462"/>
    </source>
</evidence>
<evidence type="ECO:0000256" key="6">
    <source>
        <dbReference type="ARBA" id="ARBA00032162"/>
    </source>
</evidence>
<dbReference type="PANTHER" id="PTHR11839:SF18">
    <property type="entry name" value="NUDIX HYDROLASE DOMAIN-CONTAINING PROTEIN"/>
    <property type="match status" value="1"/>
</dbReference>
<evidence type="ECO:0000256" key="1">
    <source>
        <dbReference type="ARBA" id="ARBA00000847"/>
    </source>
</evidence>
<evidence type="ECO:0000256" key="2">
    <source>
        <dbReference type="ARBA" id="ARBA00001946"/>
    </source>
</evidence>
<evidence type="ECO:0000256" key="4">
    <source>
        <dbReference type="ARBA" id="ARBA00016377"/>
    </source>
</evidence>
<dbReference type="InterPro" id="IPR020084">
    <property type="entry name" value="NUDIX_hydrolase_CS"/>
</dbReference>
<dbReference type="GO" id="GO:0006753">
    <property type="term" value="P:nucleoside phosphate metabolic process"/>
    <property type="evidence" value="ECO:0007669"/>
    <property type="project" value="TreeGrafter"/>
</dbReference>
<dbReference type="InterPro" id="IPR000086">
    <property type="entry name" value="NUDIX_hydrolase_dom"/>
</dbReference>
<accession>A0A8J3CTV0</accession>
<dbReference type="AlphaFoldDB" id="A0A8J3CTV0"/>
<reference evidence="10" key="2">
    <citation type="submission" date="2020-09" db="EMBL/GenBank/DDBJ databases">
        <authorList>
            <person name="Sun Q."/>
            <person name="Kim S."/>
        </authorList>
    </citation>
    <scope>NUCLEOTIDE SEQUENCE</scope>
    <source>
        <strain evidence="10">KCTC 32513</strain>
    </source>
</reference>
<dbReference type="CDD" id="cd24161">
    <property type="entry name" value="NUDIX_ADPRase_Ndx2"/>
    <property type="match status" value="1"/>
</dbReference>
<sequence>MSIFPKDPPNPWTTKSSETLFDNPWSRLDAHAVTGPDGKDSTYFVTHFHNRACGVVPYEVRDGVPGVWLVGQTRFTLGRYSWELPEGGVPQGEDVAMAARRELKEEAGIEADSLTWLFDVHTSNSLTDEWGQVFLATGLTHGASDLEGTEDITALFVPLKDALAAIVDGRITDAITVAGLYRTELMRLSGALD</sequence>
<dbReference type="PRINTS" id="PR00502">
    <property type="entry name" value="NUDIXFAMILY"/>
</dbReference>
<proteinExistence type="inferred from homology"/>
<reference evidence="10" key="1">
    <citation type="journal article" date="2014" name="Int. J. Syst. Evol. Microbiol.">
        <title>Complete genome sequence of Corynebacterium casei LMG S-19264T (=DSM 44701T), isolated from a smear-ripened cheese.</title>
        <authorList>
            <consortium name="US DOE Joint Genome Institute (JGI-PGF)"/>
            <person name="Walter F."/>
            <person name="Albersmeier A."/>
            <person name="Kalinowski J."/>
            <person name="Ruckert C."/>
        </authorList>
    </citation>
    <scope>NUCLEOTIDE SEQUENCE</scope>
    <source>
        <strain evidence="10">KCTC 32513</strain>
    </source>
</reference>
<dbReference type="InterPro" id="IPR015797">
    <property type="entry name" value="NUDIX_hydrolase-like_dom_sf"/>
</dbReference>
<dbReference type="GO" id="GO:0019693">
    <property type="term" value="P:ribose phosphate metabolic process"/>
    <property type="evidence" value="ECO:0007669"/>
    <property type="project" value="TreeGrafter"/>
</dbReference>
<evidence type="ECO:0000313" key="11">
    <source>
        <dbReference type="Proteomes" id="UP000634004"/>
    </source>
</evidence>